<evidence type="ECO:0000256" key="1">
    <source>
        <dbReference type="SAM" id="MobiDB-lite"/>
    </source>
</evidence>
<reference evidence="2" key="1">
    <citation type="submission" date="2021-02" db="EMBL/GenBank/DDBJ databases">
        <authorList>
            <person name="Nowell W R."/>
        </authorList>
    </citation>
    <scope>NUCLEOTIDE SEQUENCE</scope>
</reference>
<dbReference type="Gene3D" id="2.60.120.200">
    <property type="match status" value="1"/>
</dbReference>
<accession>A0A816Y6M9</accession>
<feature type="region of interest" description="Disordered" evidence="1">
    <location>
        <begin position="1"/>
        <end position="29"/>
    </location>
</feature>
<organism evidence="2 3">
    <name type="scientific">Rotaria magnacalcarata</name>
    <dbReference type="NCBI Taxonomy" id="392030"/>
    <lineage>
        <taxon>Eukaryota</taxon>
        <taxon>Metazoa</taxon>
        <taxon>Spiralia</taxon>
        <taxon>Gnathifera</taxon>
        <taxon>Rotifera</taxon>
        <taxon>Eurotatoria</taxon>
        <taxon>Bdelloidea</taxon>
        <taxon>Philodinida</taxon>
        <taxon>Philodinidae</taxon>
        <taxon>Rotaria</taxon>
    </lineage>
</organism>
<evidence type="ECO:0000313" key="3">
    <source>
        <dbReference type="Proteomes" id="UP000663824"/>
    </source>
</evidence>
<sequence>MPTKKMYRTKVETVPPRKRPRNKRHRNSKTNVRVGIITNHELALQNHDFIVSSQEELNSKSFAVEDAETIPSDQIQLIVLKSIRPSKSVATSVYTNEADFDDQVLQAQQLRAPQLALLPRLPQQVQQPLQIIVRSQRIYFGFYGDDTQSTQTVYANTWYHMAYICDYSTLTQYVYVNGVLDGKNSVRGPATEILSDATQIVAYIFDNTLLDSGPLGINGSGVNYSYTYSGRVCLGLSLSTTASYAQVQGLVLLGTSGEAYSMAIWSNPIINTVGTIIHVSATVTGGIWSMPMLGFTNTGRIGVHGCSTGGSILLTEPIVASNV</sequence>
<dbReference type="SUPFAM" id="SSF49899">
    <property type="entry name" value="Concanavalin A-like lectins/glucanases"/>
    <property type="match status" value="1"/>
</dbReference>
<dbReference type="InterPro" id="IPR013320">
    <property type="entry name" value="ConA-like_dom_sf"/>
</dbReference>
<gene>
    <name evidence="2" type="ORF">MBJ925_LOCUS31975</name>
</gene>
<dbReference type="Pfam" id="PF13385">
    <property type="entry name" value="Laminin_G_3"/>
    <property type="match status" value="1"/>
</dbReference>
<proteinExistence type="predicted"/>
<comment type="caution">
    <text evidence="2">The sequence shown here is derived from an EMBL/GenBank/DDBJ whole genome shotgun (WGS) entry which is preliminary data.</text>
</comment>
<name>A0A816Y6M9_9BILA</name>
<dbReference type="EMBL" id="CAJNRE010017439">
    <property type="protein sequence ID" value="CAF2154932.1"/>
    <property type="molecule type" value="Genomic_DNA"/>
</dbReference>
<protein>
    <recommendedName>
        <fullName evidence="4">LamG domain-containing protein</fullName>
    </recommendedName>
</protein>
<evidence type="ECO:0008006" key="4">
    <source>
        <dbReference type="Google" id="ProtNLM"/>
    </source>
</evidence>
<dbReference type="AlphaFoldDB" id="A0A816Y6M9"/>
<dbReference type="Proteomes" id="UP000663824">
    <property type="component" value="Unassembled WGS sequence"/>
</dbReference>
<evidence type="ECO:0000313" key="2">
    <source>
        <dbReference type="EMBL" id="CAF2154932.1"/>
    </source>
</evidence>
<feature type="compositionally biased region" description="Basic residues" evidence="1">
    <location>
        <begin position="16"/>
        <end position="28"/>
    </location>
</feature>